<organism evidence="2 3">
    <name type="scientific">Amycolatopsis marina</name>
    <dbReference type="NCBI Taxonomy" id="490629"/>
    <lineage>
        <taxon>Bacteria</taxon>
        <taxon>Bacillati</taxon>
        <taxon>Actinomycetota</taxon>
        <taxon>Actinomycetes</taxon>
        <taxon>Pseudonocardiales</taxon>
        <taxon>Pseudonocardiaceae</taxon>
        <taxon>Amycolatopsis</taxon>
    </lineage>
</organism>
<gene>
    <name evidence="2" type="ORF">SAMN05216266_11162</name>
</gene>
<proteinExistence type="predicted"/>
<evidence type="ECO:0000313" key="3">
    <source>
        <dbReference type="Proteomes" id="UP000243799"/>
    </source>
</evidence>
<dbReference type="STRING" id="490629.SAMN05216266_11162"/>
<dbReference type="EMBL" id="FOKG01000011">
    <property type="protein sequence ID" value="SFB43126.1"/>
    <property type="molecule type" value="Genomic_DNA"/>
</dbReference>
<dbReference type="Pfam" id="PF06197">
    <property type="entry name" value="DUF998"/>
    <property type="match status" value="1"/>
</dbReference>
<dbReference type="OrthoDB" id="8159487at2"/>
<accession>A0A1I1B0H0</accession>
<keyword evidence="1" id="KW-0812">Transmembrane</keyword>
<feature type="transmembrane region" description="Helical" evidence="1">
    <location>
        <begin position="71"/>
        <end position="90"/>
    </location>
</feature>
<keyword evidence="3" id="KW-1185">Reference proteome</keyword>
<evidence type="ECO:0000313" key="2">
    <source>
        <dbReference type="EMBL" id="SFB43126.1"/>
    </source>
</evidence>
<dbReference type="RefSeq" id="WP_091674554.1">
    <property type="nucleotide sequence ID" value="NZ_FOKG01000011.1"/>
</dbReference>
<keyword evidence="1" id="KW-1133">Transmembrane helix</keyword>
<reference evidence="3" key="1">
    <citation type="submission" date="2016-10" db="EMBL/GenBank/DDBJ databases">
        <authorList>
            <person name="Varghese N."/>
            <person name="Submissions S."/>
        </authorList>
    </citation>
    <scope>NUCLEOTIDE SEQUENCE [LARGE SCALE GENOMIC DNA]</scope>
    <source>
        <strain evidence="3">CGMCC 4.3568</strain>
    </source>
</reference>
<keyword evidence="1" id="KW-0472">Membrane</keyword>
<evidence type="ECO:0008006" key="4">
    <source>
        <dbReference type="Google" id="ProtNLM"/>
    </source>
</evidence>
<dbReference type="Proteomes" id="UP000243799">
    <property type="component" value="Unassembled WGS sequence"/>
</dbReference>
<feature type="transmembrane region" description="Helical" evidence="1">
    <location>
        <begin position="146"/>
        <end position="166"/>
    </location>
</feature>
<sequence length="198" mass="20589">MAYWIGAGGSALFVLVFLIDGWRRPGYSPVRHPVSALALGTRGWIQTSNFLCCGAAITLGALGIVTSGRDLLLGIALGVFGLGLVVSGVFPMDPMRGYPPGSPDGDPADFSTRHRLHDYAGAVVFLALPAAAAVAAFVLPGMIWTAVSAIAAAGLLFGFSAFGTAWEDNSPKAGLVQRAVIIPGWLWVTAVFLHLASH</sequence>
<feature type="transmembrane region" description="Helical" evidence="1">
    <location>
        <begin position="119"/>
        <end position="139"/>
    </location>
</feature>
<protein>
    <recommendedName>
        <fullName evidence="4">DUF998 domain-containing protein</fullName>
    </recommendedName>
</protein>
<dbReference type="InterPro" id="IPR009339">
    <property type="entry name" value="DUF998"/>
</dbReference>
<name>A0A1I1B0H0_9PSEU</name>
<dbReference type="AlphaFoldDB" id="A0A1I1B0H0"/>
<feature type="transmembrane region" description="Helical" evidence="1">
    <location>
        <begin position="45"/>
        <end position="64"/>
    </location>
</feature>
<evidence type="ECO:0000256" key="1">
    <source>
        <dbReference type="SAM" id="Phobius"/>
    </source>
</evidence>
<feature type="transmembrane region" description="Helical" evidence="1">
    <location>
        <begin position="178"/>
        <end position="196"/>
    </location>
</feature>